<evidence type="ECO:0000313" key="2">
    <source>
        <dbReference type="Proteomes" id="UP000887320"/>
    </source>
</evidence>
<organism evidence="1 2">
    <name type="scientific">Acinetobacter guillouiae</name>
    <name type="common">Acinetobacter genomosp. 11</name>
    <dbReference type="NCBI Taxonomy" id="106649"/>
    <lineage>
        <taxon>Bacteria</taxon>
        <taxon>Pseudomonadati</taxon>
        <taxon>Pseudomonadota</taxon>
        <taxon>Gammaproteobacteria</taxon>
        <taxon>Moraxellales</taxon>
        <taxon>Moraxellaceae</taxon>
        <taxon>Acinetobacter</taxon>
    </lineage>
</organism>
<dbReference type="AlphaFoldDB" id="A0A6A1RVN2"/>
<protein>
    <submittedName>
        <fullName evidence="1">Uncharacterized protein</fullName>
    </submittedName>
</protein>
<name>A0A6A1RVN2_ACIGI</name>
<sequence>MQITIETRTYILDPGKLRYYNGNTYIYNEWLIGPQHKQSYQIDYEKLIILINVAQYTPLINATIPQTLIYDQFLSPKLNKLLNGLKKLDIELSIQQGETVLLPSDIQIDLGMQDTAVKKEFSRNMLINILNSGAEFFLMRTGPSLN</sequence>
<evidence type="ECO:0000313" key="1">
    <source>
        <dbReference type="EMBL" id="MCF0265594.1"/>
    </source>
</evidence>
<dbReference type="EMBL" id="JAHWXT010000005">
    <property type="protein sequence ID" value="MCF0265594.1"/>
    <property type="molecule type" value="Genomic_DNA"/>
</dbReference>
<proteinExistence type="predicted"/>
<reference evidence="1" key="1">
    <citation type="submission" date="2021-07" db="EMBL/GenBank/DDBJ databases">
        <authorList>
            <person name="Fernandez M."/>
            <person name="Pereira P."/>
            <person name="Torres Tejerizo G.A."/>
            <person name="Gonzalez P."/>
            <person name="Agostini E."/>
        </authorList>
    </citation>
    <scope>NUCLEOTIDE SEQUENCE</scope>
    <source>
        <strain evidence="1">SFC 500-1A</strain>
    </source>
</reference>
<accession>A0A6A1RVN2</accession>
<dbReference type="Proteomes" id="UP000887320">
    <property type="component" value="Unassembled WGS sequence"/>
</dbReference>
<dbReference type="RefSeq" id="WP_004717102.1">
    <property type="nucleotide sequence ID" value="NZ_BBRY01000022.1"/>
</dbReference>
<comment type="caution">
    <text evidence="1">The sequence shown here is derived from an EMBL/GenBank/DDBJ whole genome shotgun (WGS) entry which is preliminary data.</text>
</comment>
<gene>
    <name evidence="1" type="ORF">KW868_14165</name>
</gene>